<dbReference type="Pfam" id="PF01398">
    <property type="entry name" value="JAB"/>
    <property type="match status" value="1"/>
</dbReference>
<accession>A0ABD6EA33</accession>
<proteinExistence type="predicted"/>
<dbReference type="AlphaFoldDB" id="A0ABD6EA33"/>
<evidence type="ECO:0000259" key="1">
    <source>
        <dbReference type="Pfam" id="PF01398"/>
    </source>
</evidence>
<evidence type="ECO:0000313" key="3">
    <source>
        <dbReference type="Proteomes" id="UP001608902"/>
    </source>
</evidence>
<dbReference type="EMBL" id="JBGFUD010001900">
    <property type="protein sequence ID" value="MFH4976898.1"/>
    <property type="molecule type" value="Genomic_DNA"/>
</dbReference>
<reference evidence="2 3" key="1">
    <citation type="submission" date="2024-08" db="EMBL/GenBank/DDBJ databases">
        <title>Gnathostoma spinigerum genome.</title>
        <authorList>
            <person name="Gonzalez-Bertolin B."/>
            <person name="Monzon S."/>
            <person name="Zaballos A."/>
            <person name="Jimenez P."/>
            <person name="Dekumyoy P."/>
            <person name="Varona S."/>
            <person name="Cuesta I."/>
            <person name="Sumanam S."/>
            <person name="Adisakwattana P."/>
            <person name="Gasser R.B."/>
            <person name="Hernandez-Gonzalez A."/>
            <person name="Young N.D."/>
            <person name="Perteguer M.J."/>
        </authorList>
    </citation>
    <scope>NUCLEOTIDE SEQUENCE [LARGE SCALE GENOMIC DNA]</scope>
    <source>
        <strain evidence="2">AL3</strain>
        <tissue evidence="2">Liver</tissue>
    </source>
</reference>
<comment type="caution">
    <text evidence="2">The sequence shown here is derived from an EMBL/GenBank/DDBJ whole genome shotgun (WGS) entry which is preliminary data.</text>
</comment>
<organism evidence="2 3">
    <name type="scientific">Gnathostoma spinigerum</name>
    <dbReference type="NCBI Taxonomy" id="75299"/>
    <lineage>
        <taxon>Eukaryota</taxon>
        <taxon>Metazoa</taxon>
        <taxon>Ecdysozoa</taxon>
        <taxon>Nematoda</taxon>
        <taxon>Chromadorea</taxon>
        <taxon>Rhabditida</taxon>
        <taxon>Spirurina</taxon>
        <taxon>Gnathostomatomorpha</taxon>
        <taxon>Gnathostomatoidea</taxon>
        <taxon>Gnathostomatidae</taxon>
        <taxon>Gnathostoma</taxon>
    </lineage>
</organism>
<keyword evidence="3" id="KW-1185">Reference proteome</keyword>
<gene>
    <name evidence="2" type="ORF">AB6A40_003607</name>
</gene>
<evidence type="ECO:0000313" key="2">
    <source>
        <dbReference type="EMBL" id="MFH4976898.1"/>
    </source>
</evidence>
<name>A0ABD6EA33_9BILA</name>
<dbReference type="Proteomes" id="UP001608902">
    <property type="component" value="Unassembled WGS sequence"/>
</dbReference>
<protein>
    <recommendedName>
        <fullName evidence="1">JAB1/MPN/MOV34 metalloenzyme domain-containing protein</fullName>
    </recommendedName>
</protein>
<feature type="domain" description="JAB1/MPN/MOV34 metalloenzyme" evidence="1">
    <location>
        <begin position="7"/>
        <end position="48"/>
    </location>
</feature>
<sequence length="52" mass="5657">MSVSSSNVQFVQLDSLVIMKIVKHVDSEMYAGMNEVAGEACQGLLTGAFWFS</sequence>
<dbReference type="InterPro" id="IPR000555">
    <property type="entry name" value="JAMM/MPN+_dom"/>
</dbReference>